<proteinExistence type="predicted"/>
<dbReference type="RefSeq" id="WP_150946754.1">
    <property type="nucleotide sequence ID" value="NZ_VZRB01000005.1"/>
</dbReference>
<reference evidence="1 2" key="1">
    <citation type="submission" date="2019-09" db="EMBL/GenBank/DDBJ databases">
        <title>Screening of Novel Bioactive Compounds from Soil-Associated.</title>
        <authorList>
            <person name="Zhao S."/>
        </authorList>
    </citation>
    <scope>NUCLEOTIDE SEQUENCE [LARGE SCALE GENOMIC DNA]</scope>
    <source>
        <strain evidence="1 2">HIT-DPA4</strain>
    </source>
</reference>
<protein>
    <submittedName>
        <fullName evidence="1">Uncharacterized protein</fullName>
    </submittedName>
</protein>
<name>A0A6H9V5N0_9ACTN</name>
<keyword evidence="2" id="KW-1185">Reference proteome</keyword>
<comment type="caution">
    <text evidence="1">The sequence shown here is derived from an EMBL/GenBank/DDBJ whole genome shotgun (WGS) entry which is preliminary data.</text>
</comment>
<evidence type="ECO:0000313" key="2">
    <source>
        <dbReference type="Proteomes" id="UP000442707"/>
    </source>
</evidence>
<sequence length="86" mass="9543">MTHSTTMPDPRPAWANDGFLLPPPHPAQRLNLALDPRDVHRLELNAALTTAGIAPMPGDREAIDRLSELPDAVHATLHRWLTRTIL</sequence>
<accession>A0A6H9V5N0</accession>
<evidence type="ECO:0000313" key="1">
    <source>
        <dbReference type="EMBL" id="KAB1148254.1"/>
    </source>
</evidence>
<dbReference type="EMBL" id="VZRB01000005">
    <property type="protein sequence ID" value="KAB1148254.1"/>
    <property type="molecule type" value="Genomic_DNA"/>
</dbReference>
<dbReference type="AlphaFoldDB" id="A0A6H9V5N0"/>
<gene>
    <name evidence="1" type="ORF">F7R91_10180</name>
</gene>
<dbReference type="Proteomes" id="UP000442707">
    <property type="component" value="Unassembled WGS sequence"/>
</dbReference>
<organism evidence="1 2">
    <name type="scientific">Streptomyces luteolifulvus</name>
    <dbReference type="NCBI Taxonomy" id="2615112"/>
    <lineage>
        <taxon>Bacteria</taxon>
        <taxon>Bacillati</taxon>
        <taxon>Actinomycetota</taxon>
        <taxon>Actinomycetes</taxon>
        <taxon>Kitasatosporales</taxon>
        <taxon>Streptomycetaceae</taxon>
        <taxon>Streptomyces</taxon>
    </lineage>
</organism>